<gene>
    <name evidence="2" type="ORF">ACFYXQ_03370</name>
</gene>
<keyword evidence="3" id="KW-1185">Reference proteome</keyword>
<evidence type="ECO:0000313" key="3">
    <source>
        <dbReference type="Proteomes" id="UP001601992"/>
    </source>
</evidence>
<comment type="similarity">
    <text evidence="1">Belongs to the WXG100 family.</text>
</comment>
<organism evidence="2 3">
    <name type="scientific">Nocardia jiangxiensis</name>
    <dbReference type="NCBI Taxonomy" id="282685"/>
    <lineage>
        <taxon>Bacteria</taxon>
        <taxon>Bacillati</taxon>
        <taxon>Actinomycetota</taxon>
        <taxon>Actinomycetes</taxon>
        <taxon>Mycobacteriales</taxon>
        <taxon>Nocardiaceae</taxon>
        <taxon>Nocardia</taxon>
    </lineage>
</organism>
<dbReference type="EMBL" id="JBIAQY010000001">
    <property type="protein sequence ID" value="MFF3566804.1"/>
    <property type="molecule type" value="Genomic_DNA"/>
</dbReference>
<dbReference type="SUPFAM" id="SSF140453">
    <property type="entry name" value="EsxAB dimer-like"/>
    <property type="match status" value="1"/>
</dbReference>
<comment type="caution">
    <text evidence="2">The sequence shown here is derived from an EMBL/GenBank/DDBJ whole genome shotgun (WGS) entry which is preliminary data.</text>
</comment>
<sequence>MSGLFGVDLEHLDQVVARLDGLAGYLSETFDEIDRRVKTLQNGTWEGVAAQAYAEAHTRWLTGAQEFTQGVTDASAAAREAHGHYTRAVDTNGTMLNG</sequence>
<accession>A0ABW6RTD6</accession>
<protein>
    <recommendedName>
        <fullName evidence="1">ESAT-6-like protein</fullName>
    </recommendedName>
</protein>
<evidence type="ECO:0000256" key="1">
    <source>
        <dbReference type="RuleBase" id="RU362001"/>
    </source>
</evidence>
<dbReference type="InterPro" id="IPR036689">
    <property type="entry name" value="ESAT-6-like_sf"/>
</dbReference>
<dbReference type="RefSeq" id="WP_040818421.1">
    <property type="nucleotide sequence ID" value="NZ_JBIAQY010000001.1"/>
</dbReference>
<reference evidence="2 3" key="1">
    <citation type="submission" date="2024-10" db="EMBL/GenBank/DDBJ databases">
        <title>The Natural Products Discovery Center: Release of the First 8490 Sequenced Strains for Exploring Actinobacteria Biosynthetic Diversity.</title>
        <authorList>
            <person name="Kalkreuter E."/>
            <person name="Kautsar S.A."/>
            <person name="Yang D."/>
            <person name="Bader C.D."/>
            <person name="Teijaro C.N."/>
            <person name="Fluegel L."/>
            <person name="Davis C.M."/>
            <person name="Simpson J.R."/>
            <person name="Lauterbach L."/>
            <person name="Steele A.D."/>
            <person name="Gui C."/>
            <person name="Meng S."/>
            <person name="Li G."/>
            <person name="Viehrig K."/>
            <person name="Ye F."/>
            <person name="Su P."/>
            <person name="Kiefer A.F."/>
            <person name="Nichols A."/>
            <person name="Cepeda A.J."/>
            <person name="Yan W."/>
            <person name="Fan B."/>
            <person name="Jiang Y."/>
            <person name="Adhikari A."/>
            <person name="Zheng C.-J."/>
            <person name="Schuster L."/>
            <person name="Cowan T.M."/>
            <person name="Smanski M.J."/>
            <person name="Chevrette M.G."/>
            <person name="De Carvalho L.P.S."/>
            <person name="Shen B."/>
        </authorList>
    </citation>
    <scope>NUCLEOTIDE SEQUENCE [LARGE SCALE GENOMIC DNA]</scope>
    <source>
        <strain evidence="2 3">NPDC002593</strain>
    </source>
</reference>
<dbReference type="NCBIfam" id="TIGR03930">
    <property type="entry name" value="WXG100_ESAT6"/>
    <property type="match status" value="1"/>
</dbReference>
<proteinExistence type="inferred from homology"/>
<dbReference type="Proteomes" id="UP001601992">
    <property type="component" value="Unassembled WGS sequence"/>
</dbReference>
<name>A0ABW6RTD6_9NOCA</name>
<evidence type="ECO:0000313" key="2">
    <source>
        <dbReference type="EMBL" id="MFF3566804.1"/>
    </source>
</evidence>
<dbReference type="InterPro" id="IPR010310">
    <property type="entry name" value="T7SS_ESAT-6-like"/>
</dbReference>
<dbReference type="Pfam" id="PF06013">
    <property type="entry name" value="WXG100"/>
    <property type="match status" value="1"/>
</dbReference>
<dbReference type="Gene3D" id="1.10.287.1060">
    <property type="entry name" value="ESAT-6-like"/>
    <property type="match status" value="1"/>
</dbReference>